<accession>A0ABU6R9M9</accession>
<evidence type="ECO:0000313" key="2">
    <source>
        <dbReference type="EMBL" id="MED6120688.1"/>
    </source>
</evidence>
<dbReference type="Proteomes" id="UP001341840">
    <property type="component" value="Unassembled WGS sequence"/>
</dbReference>
<protein>
    <submittedName>
        <fullName evidence="2">Uncharacterized protein</fullName>
    </submittedName>
</protein>
<reference evidence="2 3" key="1">
    <citation type="journal article" date="2023" name="Plants (Basel)">
        <title>Bridging the Gap: Combining Genomics and Transcriptomics Approaches to Understand Stylosanthes scabra, an Orphan Legume from the Brazilian Caatinga.</title>
        <authorList>
            <person name="Ferreira-Neto J.R.C."/>
            <person name="da Silva M.D."/>
            <person name="Binneck E."/>
            <person name="de Melo N.F."/>
            <person name="da Silva R.H."/>
            <person name="de Melo A.L.T.M."/>
            <person name="Pandolfi V."/>
            <person name="Bustamante F.O."/>
            <person name="Brasileiro-Vidal A.C."/>
            <person name="Benko-Iseppon A.M."/>
        </authorList>
    </citation>
    <scope>NUCLEOTIDE SEQUENCE [LARGE SCALE GENOMIC DNA]</scope>
    <source>
        <tissue evidence="2">Leaves</tissue>
    </source>
</reference>
<evidence type="ECO:0000256" key="1">
    <source>
        <dbReference type="SAM" id="MobiDB-lite"/>
    </source>
</evidence>
<name>A0ABU6R9M9_9FABA</name>
<gene>
    <name evidence="2" type="ORF">PIB30_023303</name>
</gene>
<evidence type="ECO:0000313" key="3">
    <source>
        <dbReference type="Proteomes" id="UP001341840"/>
    </source>
</evidence>
<keyword evidence="3" id="KW-1185">Reference proteome</keyword>
<organism evidence="2 3">
    <name type="scientific">Stylosanthes scabra</name>
    <dbReference type="NCBI Taxonomy" id="79078"/>
    <lineage>
        <taxon>Eukaryota</taxon>
        <taxon>Viridiplantae</taxon>
        <taxon>Streptophyta</taxon>
        <taxon>Embryophyta</taxon>
        <taxon>Tracheophyta</taxon>
        <taxon>Spermatophyta</taxon>
        <taxon>Magnoliopsida</taxon>
        <taxon>eudicotyledons</taxon>
        <taxon>Gunneridae</taxon>
        <taxon>Pentapetalae</taxon>
        <taxon>rosids</taxon>
        <taxon>fabids</taxon>
        <taxon>Fabales</taxon>
        <taxon>Fabaceae</taxon>
        <taxon>Papilionoideae</taxon>
        <taxon>50 kb inversion clade</taxon>
        <taxon>dalbergioids sensu lato</taxon>
        <taxon>Dalbergieae</taxon>
        <taxon>Pterocarpus clade</taxon>
        <taxon>Stylosanthes</taxon>
    </lineage>
</organism>
<comment type="caution">
    <text evidence="2">The sequence shown here is derived from an EMBL/GenBank/DDBJ whole genome shotgun (WGS) entry which is preliminary data.</text>
</comment>
<sequence length="119" mass="13353">MRVHFEVAAEPMEESELVGEKGHYGLGRLAPNPTGNMMLGMSARRVRKKGLMVSIPKHQASTKHVQAWPRRDPRPKWRHDRALATPRRGLSPLTTPRCGREAHKQSRTAPSPCLSMARA</sequence>
<proteinExistence type="predicted"/>
<dbReference type="EMBL" id="JASCZI010030289">
    <property type="protein sequence ID" value="MED6120688.1"/>
    <property type="molecule type" value="Genomic_DNA"/>
</dbReference>
<feature type="region of interest" description="Disordered" evidence="1">
    <location>
        <begin position="57"/>
        <end position="119"/>
    </location>
</feature>